<evidence type="ECO:0000256" key="6">
    <source>
        <dbReference type="ARBA" id="ARBA00022679"/>
    </source>
</evidence>
<keyword evidence="15" id="KW-1185">Reference proteome</keyword>
<dbReference type="GO" id="GO:0004674">
    <property type="term" value="F:protein serine/threonine kinase activity"/>
    <property type="evidence" value="ECO:0007669"/>
    <property type="project" value="UniProtKB-KW"/>
</dbReference>
<evidence type="ECO:0000256" key="7">
    <source>
        <dbReference type="ARBA" id="ARBA00022741"/>
    </source>
</evidence>
<evidence type="ECO:0000256" key="4">
    <source>
        <dbReference type="ARBA" id="ARBA00016885"/>
    </source>
</evidence>
<keyword evidence="5" id="KW-0723">Serine/threonine-protein kinase</keyword>
<evidence type="ECO:0000256" key="11">
    <source>
        <dbReference type="ARBA" id="ARBA00047899"/>
    </source>
</evidence>
<reference evidence="14" key="1">
    <citation type="journal article" date="2010" name="Science">
        <title>Plasticity of animal genome architecture unmasked by rapid evolution of a pelagic tunicate.</title>
        <authorList>
            <person name="Denoeud F."/>
            <person name="Henriet S."/>
            <person name="Mungpakdee S."/>
            <person name="Aury J.M."/>
            <person name="Da Silva C."/>
            <person name="Brinkmann H."/>
            <person name="Mikhaleva J."/>
            <person name="Olsen L.C."/>
            <person name="Jubin C."/>
            <person name="Canestro C."/>
            <person name="Bouquet J.M."/>
            <person name="Danks G."/>
            <person name="Poulain J."/>
            <person name="Campsteijn C."/>
            <person name="Adamski M."/>
            <person name="Cross I."/>
            <person name="Yadetie F."/>
            <person name="Muffato M."/>
            <person name="Louis A."/>
            <person name="Butcher S."/>
            <person name="Tsagkogeorga G."/>
            <person name="Konrad A."/>
            <person name="Singh S."/>
            <person name="Jensen M.F."/>
            <person name="Cong E.H."/>
            <person name="Eikeseth-Otteraa H."/>
            <person name="Noel B."/>
            <person name="Anthouard V."/>
            <person name="Porcel B.M."/>
            <person name="Kachouri-Lafond R."/>
            <person name="Nishino A."/>
            <person name="Ugolini M."/>
            <person name="Chourrout P."/>
            <person name="Nishida H."/>
            <person name="Aasland R."/>
            <person name="Huzurbazar S."/>
            <person name="Westhof E."/>
            <person name="Delsuc F."/>
            <person name="Lehrach H."/>
            <person name="Reinhardt R."/>
            <person name="Weissenbach J."/>
            <person name="Roy S.W."/>
            <person name="Artiguenave F."/>
            <person name="Postlethwait J.H."/>
            <person name="Manak J.R."/>
            <person name="Thompson E.M."/>
            <person name="Jaillon O."/>
            <person name="Du Pasquier L."/>
            <person name="Boudinot P."/>
            <person name="Liberles D.A."/>
            <person name="Volff J.N."/>
            <person name="Philippe H."/>
            <person name="Lenhard B."/>
            <person name="Roest Crollius H."/>
            <person name="Wincker P."/>
            <person name="Chourrout D."/>
        </authorList>
    </citation>
    <scope>NUCLEOTIDE SEQUENCE [LARGE SCALE GENOMIC DNA]</scope>
</reference>
<dbReference type="EMBL" id="FN653024">
    <property type="protein sequence ID" value="CBY24013.1"/>
    <property type="molecule type" value="Genomic_DNA"/>
</dbReference>
<evidence type="ECO:0000256" key="9">
    <source>
        <dbReference type="ARBA" id="ARBA00022840"/>
    </source>
</evidence>
<dbReference type="OrthoDB" id="9984829at2759"/>
<feature type="domain" description="Protein kinase" evidence="13">
    <location>
        <begin position="138"/>
        <end position="387"/>
    </location>
</feature>
<dbReference type="PANTHER" id="PTHR22984:SF25">
    <property type="entry name" value="PROTEIN KINASE DOMAIN-CONTAINING PROTEIN"/>
    <property type="match status" value="1"/>
</dbReference>
<keyword evidence="6" id="KW-0808">Transferase</keyword>
<dbReference type="AlphaFoldDB" id="E4X4M3"/>
<dbReference type="Proteomes" id="UP000001307">
    <property type="component" value="Unassembled WGS sequence"/>
</dbReference>
<comment type="catalytic activity">
    <reaction evidence="12">
        <text>L-seryl-[protein] + ATP = O-phospho-L-seryl-[protein] + ADP + H(+)</text>
        <dbReference type="Rhea" id="RHEA:17989"/>
        <dbReference type="Rhea" id="RHEA-COMP:9863"/>
        <dbReference type="Rhea" id="RHEA-COMP:11604"/>
        <dbReference type="ChEBI" id="CHEBI:15378"/>
        <dbReference type="ChEBI" id="CHEBI:29999"/>
        <dbReference type="ChEBI" id="CHEBI:30616"/>
        <dbReference type="ChEBI" id="CHEBI:83421"/>
        <dbReference type="ChEBI" id="CHEBI:456216"/>
        <dbReference type="EC" id="2.7.11.1"/>
    </reaction>
</comment>
<evidence type="ECO:0000313" key="15">
    <source>
        <dbReference type="Proteomes" id="UP000001307"/>
    </source>
</evidence>
<sequence>MPYFLSYLLLLVNLHRNRLSIVRILIHISICARAYVESTVDPYLLRKKIFERHAELGWNGWRQSAAALFCPTIKSELEHSESIKSQSNLLIYNHTAARELKRKTIMSRNSESGYSSDENTISPQEQIAKDQRRFAKKYDVEDEMMRSANGILYTGRDISTEEPVVIKQIPRGKISEFKQVQNRPVPSEIYYHFKAAQASDFVVSPLDWYERRSSFVLVMERLDGFVDLFEFSKKHGAINEEAVRIIAGQLITCCMELSRAGICHRDIKDENILINPETLEIRLIDFGCASREDNCYTTARGTPSYWPIEYFQNRLLSAEPLTVWSIGAVLYILLTGNWETDQSGQMRRNFLAERNLNSYTVNLLDRIFSPDPISRITMEEIRASGWC</sequence>
<keyword evidence="7" id="KW-0547">Nucleotide-binding</keyword>
<comment type="catalytic activity">
    <reaction evidence="11">
        <text>L-threonyl-[protein] + ATP = O-phospho-L-threonyl-[protein] + ADP + H(+)</text>
        <dbReference type="Rhea" id="RHEA:46608"/>
        <dbReference type="Rhea" id="RHEA-COMP:11060"/>
        <dbReference type="Rhea" id="RHEA-COMP:11605"/>
        <dbReference type="ChEBI" id="CHEBI:15378"/>
        <dbReference type="ChEBI" id="CHEBI:30013"/>
        <dbReference type="ChEBI" id="CHEBI:30616"/>
        <dbReference type="ChEBI" id="CHEBI:61977"/>
        <dbReference type="ChEBI" id="CHEBI:456216"/>
        <dbReference type="EC" id="2.7.11.1"/>
    </reaction>
</comment>
<dbReference type="SUPFAM" id="SSF56112">
    <property type="entry name" value="Protein kinase-like (PK-like)"/>
    <property type="match status" value="1"/>
</dbReference>
<evidence type="ECO:0000256" key="12">
    <source>
        <dbReference type="ARBA" id="ARBA00048679"/>
    </source>
</evidence>
<accession>E4X4M3</accession>
<dbReference type="InterPro" id="IPR051138">
    <property type="entry name" value="PIM_Ser/Thr_kinase"/>
</dbReference>
<dbReference type="Gene3D" id="3.30.200.20">
    <property type="entry name" value="Phosphorylase Kinase, domain 1"/>
    <property type="match status" value="1"/>
</dbReference>
<dbReference type="GO" id="GO:0030430">
    <property type="term" value="C:host cell cytoplasm"/>
    <property type="evidence" value="ECO:0007669"/>
    <property type="project" value="UniProtKB-SubCell"/>
</dbReference>
<name>E4X4M3_OIKDI</name>
<dbReference type="InterPro" id="IPR000719">
    <property type="entry name" value="Prot_kinase_dom"/>
</dbReference>
<organism evidence="14">
    <name type="scientific">Oikopleura dioica</name>
    <name type="common">Tunicate</name>
    <dbReference type="NCBI Taxonomy" id="34765"/>
    <lineage>
        <taxon>Eukaryota</taxon>
        <taxon>Metazoa</taxon>
        <taxon>Chordata</taxon>
        <taxon>Tunicata</taxon>
        <taxon>Appendicularia</taxon>
        <taxon>Copelata</taxon>
        <taxon>Oikopleuridae</taxon>
        <taxon>Oikopleura</taxon>
    </lineage>
</organism>
<keyword evidence="9" id="KW-0067">ATP-binding</keyword>
<protein>
    <recommendedName>
        <fullName evidence="4">Serine/threonine-protein kinase 1</fullName>
        <ecNumber evidence="3">2.7.11.1</ecNumber>
    </recommendedName>
</protein>
<evidence type="ECO:0000256" key="3">
    <source>
        <dbReference type="ARBA" id="ARBA00012513"/>
    </source>
</evidence>
<keyword evidence="10" id="KW-1035">Host cytoplasm</keyword>
<dbReference type="GO" id="GO:0005737">
    <property type="term" value="C:cytoplasm"/>
    <property type="evidence" value="ECO:0007669"/>
    <property type="project" value="TreeGrafter"/>
</dbReference>
<evidence type="ECO:0000256" key="8">
    <source>
        <dbReference type="ARBA" id="ARBA00022777"/>
    </source>
</evidence>
<dbReference type="Gene3D" id="1.10.510.10">
    <property type="entry name" value="Transferase(Phosphotransferase) domain 1"/>
    <property type="match status" value="1"/>
</dbReference>
<evidence type="ECO:0000259" key="13">
    <source>
        <dbReference type="PROSITE" id="PS50011"/>
    </source>
</evidence>
<evidence type="ECO:0000256" key="10">
    <source>
        <dbReference type="ARBA" id="ARBA00023200"/>
    </source>
</evidence>
<comment type="similarity">
    <text evidence="2">Belongs to the protein kinase superfamily. CAMK Ser/Thr protein kinase family. PIM subfamily.</text>
</comment>
<dbReference type="EC" id="2.7.11.1" evidence="3"/>
<evidence type="ECO:0000256" key="1">
    <source>
        <dbReference type="ARBA" id="ARBA00004192"/>
    </source>
</evidence>
<proteinExistence type="inferred from homology"/>
<dbReference type="Pfam" id="PF00069">
    <property type="entry name" value="Pkinase"/>
    <property type="match status" value="1"/>
</dbReference>
<gene>
    <name evidence="14" type="ORF">GSOID_T00001352001</name>
</gene>
<dbReference type="InterPro" id="IPR008271">
    <property type="entry name" value="Ser/Thr_kinase_AS"/>
</dbReference>
<evidence type="ECO:0000256" key="5">
    <source>
        <dbReference type="ARBA" id="ARBA00022527"/>
    </source>
</evidence>
<evidence type="ECO:0000256" key="2">
    <source>
        <dbReference type="ARBA" id="ARBA00005505"/>
    </source>
</evidence>
<evidence type="ECO:0000313" key="14">
    <source>
        <dbReference type="EMBL" id="CBY24013.1"/>
    </source>
</evidence>
<dbReference type="GO" id="GO:0005524">
    <property type="term" value="F:ATP binding"/>
    <property type="evidence" value="ECO:0007669"/>
    <property type="project" value="UniProtKB-KW"/>
</dbReference>
<dbReference type="InterPro" id="IPR011009">
    <property type="entry name" value="Kinase-like_dom_sf"/>
</dbReference>
<keyword evidence="8" id="KW-0418">Kinase</keyword>
<dbReference type="InParanoid" id="E4X4M3"/>
<dbReference type="SMART" id="SM00220">
    <property type="entry name" value="S_TKc"/>
    <property type="match status" value="1"/>
</dbReference>
<dbReference type="PROSITE" id="PS50011">
    <property type="entry name" value="PROTEIN_KINASE_DOM"/>
    <property type="match status" value="1"/>
</dbReference>
<dbReference type="PROSITE" id="PS00108">
    <property type="entry name" value="PROTEIN_KINASE_ST"/>
    <property type="match status" value="1"/>
</dbReference>
<comment type="subcellular location">
    <subcellularLocation>
        <location evidence="1">Host cytoplasm</location>
    </subcellularLocation>
</comment>
<dbReference type="PANTHER" id="PTHR22984">
    <property type="entry name" value="SERINE/THREONINE-PROTEIN KINASE PIM"/>
    <property type="match status" value="1"/>
</dbReference>